<proteinExistence type="predicted"/>
<evidence type="ECO:0000259" key="1">
    <source>
        <dbReference type="PROSITE" id="PS51459"/>
    </source>
</evidence>
<dbReference type="InterPro" id="IPR036597">
    <property type="entry name" value="Fido-like_dom_sf"/>
</dbReference>
<sequence length="434" mass="47325">MAPAGGVPEPYRNDPVRGFDNAAELARWNWQRKMTVALVERYGSWASGWLAEIAGHTADGALVLRWAGARDSITTPEETLGAVAGALLDWRMFLEDLAEIFTRYLPLPADPRVAAVAWEATVASLVATVAARSGADEHWYPVCTLALKWFLAVAEVPGEDHDAIIDEAIGGRFWSSVSPLGAEVADAAESVAARLTGITSPPDDTWPDTWPQDWPKWRSTELPAAARAPRIQPPPVPDALAIWRQVRQMARWERAAEHASGPARTARDGVAEHLARRKYGAERVLAALDLVRVDAAEGGALTFARLEAWQQRVLAVATAPFRTTSAWARAGLERYPYCDELPKAFEACLAEATDPAIPLPSRAARVYLDVLHFHPFADGNARSAALALYFVLAREAVVLDRAAPLLMTRWPASDPRAAEGLARFVALLIKQTRG</sequence>
<reference evidence="2 3" key="1">
    <citation type="submission" date="2023-05" db="EMBL/GenBank/DDBJ databases">
        <title>Actinoplanes sp. NEAU-A12 genome sequencing.</title>
        <authorList>
            <person name="Wang Z.-S."/>
        </authorList>
    </citation>
    <scope>NUCLEOTIDE SEQUENCE [LARGE SCALE GENOMIC DNA]</scope>
    <source>
        <strain evidence="2 3">NEAU-A12</strain>
    </source>
</reference>
<dbReference type="SUPFAM" id="SSF140931">
    <property type="entry name" value="Fic-like"/>
    <property type="match status" value="1"/>
</dbReference>
<dbReference type="RefSeq" id="WP_282758511.1">
    <property type="nucleotide sequence ID" value="NZ_JASCTH010000005.1"/>
</dbReference>
<gene>
    <name evidence="2" type="ORF">QLQ12_08775</name>
</gene>
<keyword evidence="3" id="KW-1185">Reference proteome</keyword>
<dbReference type="Pfam" id="PF02661">
    <property type="entry name" value="Fic"/>
    <property type="match status" value="1"/>
</dbReference>
<evidence type="ECO:0000313" key="3">
    <source>
        <dbReference type="Proteomes" id="UP001241758"/>
    </source>
</evidence>
<accession>A0ABT6WG48</accession>
<dbReference type="PROSITE" id="PS51459">
    <property type="entry name" value="FIDO"/>
    <property type="match status" value="1"/>
</dbReference>
<protein>
    <submittedName>
        <fullName evidence="2">Fic family protein</fullName>
    </submittedName>
</protein>
<evidence type="ECO:0000313" key="2">
    <source>
        <dbReference type="EMBL" id="MDI6098694.1"/>
    </source>
</evidence>
<comment type="caution">
    <text evidence="2">The sequence shown here is derived from an EMBL/GenBank/DDBJ whole genome shotgun (WGS) entry which is preliminary data.</text>
</comment>
<dbReference type="Proteomes" id="UP001241758">
    <property type="component" value="Unassembled WGS sequence"/>
</dbReference>
<organism evidence="2 3">
    <name type="scientific">Actinoplanes sandaracinus</name>
    <dbReference type="NCBI Taxonomy" id="3045177"/>
    <lineage>
        <taxon>Bacteria</taxon>
        <taxon>Bacillati</taxon>
        <taxon>Actinomycetota</taxon>
        <taxon>Actinomycetes</taxon>
        <taxon>Micromonosporales</taxon>
        <taxon>Micromonosporaceae</taxon>
        <taxon>Actinoplanes</taxon>
    </lineage>
</organism>
<feature type="domain" description="Fido" evidence="1">
    <location>
        <begin position="301"/>
        <end position="430"/>
    </location>
</feature>
<dbReference type="InterPro" id="IPR003812">
    <property type="entry name" value="Fido"/>
</dbReference>
<dbReference type="EMBL" id="JASCTH010000005">
    <property type="protein sequence ID" value="MDI6098694.1"/>
    <property type="molecule type" value="Genomic_DNA"/>
</dbReference>
<name>A0ABT6WG48_9ACTN</name>
<dbReference type="Gene3D" id="1.10.3290.10">
    <property type="entry name" value="Fido-like domain"/>
    <property type="match status" value="1"/>
</dbReference>